<dbReference type="PANTHER" id="PTHR43479">
    <property type="entry name" value="ACREF/ENVCD OPERON REPRESSOR-RELATED"/>
    <property type="match status" value="1"/>
</dbReference>
<dbReference type="InterPro" id="IPR001647">
    <property type="entry name" value="HTH_TetR"/>
</dbReference>
<dbReference type="Gene3D" id="1.10.10.60">
    <property type="entry name" value="Homeodomain-like"/>
    <property type="match status" value="1"/>
</dbReference>
<protein>
    <submittedName>
        <fullName evidence="4">AcrR family transcriptional regulator</fullName>
    </submittedName>
</protein>
<dbReference type="InterPro" id="IPR036271">
    <property type="entry name" value="Tet_transcr_reg_TetR-rel_C_sf"/>
</dbReference>
<evidence type="ECO:0000313" key="5">
    <source>
        <dbReference type="Proteomes" id="UP000536262"/>
    </source>
</evidence>
<proteinExistence type="predicted"/>
<name>A0A7X0F837_9HYPH</name>
<dbReference type="PRINTS" id="PR00455">
    <property type="entry name" value="HTHTETR"/>
</dbReference>
<dbReference type="Gene3D" id="1.10.357.10">
    <property type="entry name" value="Tetracycline Repressor, domain 2"/>
    <property type="match status" value="1"/>
</dbReference>
<dbReference type="PROSITE" id="PS50977">
    <property type="entry name" value="HTH_TETR_2"/>
    <property type="match status" value="1"/>
</dbReference>
<evidence type="ECO:0000259" key="3">
    <source>
        <dbReference type="PROSITE" id="PS50977"/>
    </source>
</evidence>
<reference evidence="4 5" key="1">
    <citation type="submission" date="2020-08" db="EMBL/GenBank/DDBJ databases">
        <title>Genomic Encyclopedia of Type Strains, Phase IV (KMG-IV): sequencing the most valuable type-strain genomes for metagenomic binning, comparative biology and taxonomic classification.</title>
        <authorList>
            <person name="Goeker M."/>
        </authorList>
    </citation>
    <scope>NUCLEOTIDE SEQUENCE [LARGE SCALE GENOMIC DNA]</scope>
    <source>
        <strain evidence="4 5">DSM 7051</strain>
    </source>
</reference>
<dbReference type="SUPFAM" id="SSF46689">
    <property type="entry name" value="Homeodomain-like"/>
    <property type="match status" value="1"/>
</dbReference>
<dbReference type="AlphaFoldDB" id="A0A7X0F837"/>
<dbReference type="Proteomes" id="UP000536262">
    <property type="component" value="Unassembled WGS sequence"/>
</dbReference>
<dbReference type="EMBL" id="JACHOU010000005">
    <property type="protein sequence ID" value="MBB6354846.1"/>
    <property type="molecule type" value="Genomic_DNA"/>
</dbReference>
<dbReference type="RefSeq" id="WP_055970166.1">
    <property type="nucleotide sequence ID" value="NZ_BAABEG010000001.1"/>
</dbReference>
<sequence>MESAALIHLEDRVKSVKRAKTRFYRNPGVRAESLLEAALECFAEEDYESVTIPLIAKKLGVAHSLIYYYFKNKDSLYQSSVLHALDRLMTNYGEVVARHESPAELLSAYLDLNVEMSETLRSLVRIMFVNAGGARDSGPKFIDSFVEDFYESEKKVLADCIRTGVEVGIFACPDPDEMAAFISRNIDGIYFGSFMPHGAPIPAAMRYLKEVVWGLLHYAGDPSANKTSTAKSGR</sequence>
<evidence type="ECO:0000256" key="2">
    <source>
        <dbReference type="PROSITE-ProRule" id="PRU00335"/>
    </source>
</evidence>
<comment type="caution">
    <text evidence="4">The sequence shown here is derived from an EMBL/GenBank/DDBJ whole genome shotgun (WGS) entry which is preliminary data.</text>
</comment>
<dbReference type="Pfam" id="PF00440">
    <property type="entry name" value="TetR_N"/>
    <property type="match status" value="1"/>
</dbReference>
<accession>A0A7X0F837</accession>
<organism evidence="4 5">
    <name type="scientific">Aminobacter aganoensis</name>
    <dbReference type="NCBI Taxonomy" id="83264"/>
    <lineage>
        <taxon>Bacteria</taxon>
        <taxon>Pseudomonadati</taxon>
        <taxon>Pseudomonadota</taxon>
        <taxon>Alphaproteobacteria</taxon>
        <taxon>Hyphomicrobiales</taxon>
        <taxon>Phyllobacteriaceae</taxon>
        <taxon>Aminobacter</taxon>
    </lineage>
</organism>
<dbReference type="InterPro" id="IPR009057">
    <property type="entry name" value="Homeodomain-like_sf"/>
</dbReference>
<dbReference type="SUPFAM" id="SSF48498">
    <property type="entry name" value="Tetracyclin repressor-like, C-terminal domain"/>
    <property type="match status" value="1"/>
</dbReference>
<keyword evidence="5" id="KW-1185">Reference proteome</keyword>
<gene>
    <name evidence="4" type="ORF">GGR00_002642</name>
</gene>
<feature type="domain" description="HTH tetR-type" evidence="3">
    <location>
        <begin position="28"/>
        <end position="88"/>
    </location>
</feature>
<feature type="DNA-binding region" description="H-T-H motif" evidence="2">
    <location>
        <begin position="51"/>
        <end position="70"/>
    </location>
</feature>
<dbReference type="InterPro" id="IPR050624">
    <property type="entry name" value="HTH-type_Tx_Regulator"/>
</dbReference>
<evidence type="ECO:0000313" key="4">
    <source>
        <dbReference type="EMBL" id="MBB6354846.1"/>
    </source>
</evidence>
<dbReference type="PANTHER" id="PTHR43479:SF11">
    <property type="entry name" value="ACREF_ENVCD OPERON REPRESSOR-RELATED"/>
    <property type="match status" value="1"/>
</dbReference>
<keyword evidence="1 2" id="KW-0238">DNA-binding</keyword>
<dbReference type="GO" id="GO:0003677">
    <property type="term" value="F:DNA binding"/>
    <property type="evidence" value="ECO:0007669"/>
    <property type="project" value="UniProtKB-UniRule"/>
</dbReference>
<evidence type="ECO:0000256" key="1">
    <source>
        <dbReference type="ARBA" id="ARBA00023125"/>
    </source>
</evidence>